<evidence type="ECO:0000259" key="2">
    <source>
        <dbReference type="Pfam" id="PF12780"/>
    </source>
</evidence>
<protein>
    <submittedName>
        <fullName evidence="4">Dynein heavy chain 6, axonemal-like</fullName>
    </submittedName>
</protein>
<dbReference type="SUPFAM" id="SSF52540">
    <property type="entry name" value="P-loop containing nucleoside triphosphate hydrolases"/>
    <property type="match status" value="1"/>
</dbReference>
<dbReference type="KEGG" id="aten:116297094"/>
<sequence length="81" mass="9164">MKMGADPSDKVYEELVDINKVKNLLNDYLDDYNMNSSKEMKLVFFMDAIEHVSRIARMVRQPRGNALLVGVGGTGKQSLTR</sequence>
<dbReference type="InParanoid" id="A0A6P8I072"/>
<name>A0A6P8I072_ACTTE</name>
<dbReference type="GO" id="GO:0045505">
    <property type="term" value="F:dynein intermediate chain binding"/>
    <property type="evidence" value="ECO:0007669"/>
    <property type="project" value="InterPro"/>
</dbReference>
<evidence type="ECO:0000313" key="4">
    <source>
        <dbReference type="RefSeq" id="XP_031561113.1"/>
    </source>
</evidence>
<reference evidence="4" key="1">
    <citation type="submission" date="2025-08" db="UniProtKB">
        <authorList>
            <consortium name="RefSeq"/>
        </authorList>
    </citation>
    <scope>IDENTIFICATION</scope>
</reference>
<dbReference type="GO" id="GO:0030286">
    <property type="term" value="C:dynein complex"/>
    <property type="evidence" value="ECO:0007669"/>
    <property type="project" value="InterPro"/>
</dbReference>
<dbReference type="AlphaFoldDB" id="A0A6P8I072"/>
<dbReference type="PANTHER" id="PTHR22878">
    <property type="entry name" value="DYNEIN HEAVY CHAIN 6, AXONEMAL-LIKE-RELATED"/>
    <property type="match status" value="1"/>
</dbReference>
<evidence type="ECO:0000313" key="3">
    <source>
        <dbReference type="Proteomes" id="UP000515163"/>
    </source>
</evidence>
<dbReference type="Proteomes" id="UP000515163">
    <property type="component" value="Unplaced"/>
</dbReference>
<dbReference type="InterPro" id="IPR027417">
    <property type="entry name" value="P-loop_NTPase"/>
</dbReference>
<dbReference type="Gene3D" id="3.40.50.300">
    <property type="entry name" value="P-loop containing nucleotide triphosphate hydrolases"/>
    <property type="match status" value="1"/>
</dbReference>
<dbReference type="RefSeq" id="XP_031561113.1">
    <property type="nucleotide sequence ID" value="XM_031705253.1"/>
</dbReference>
<dbReference type="InterPro" id="IPR026983">
    <property type="entry name" value="DHC"/>
</dbReference>
<proteinExistence type="inferred from homology"/>
<organism evidence="3 4">
    <name type="scientific">Actinia tenebrosa</name>
    <name type="common">Australian red waratah sea anemone</name>
    <dbReference type="NCBI Taxonomy" id="6105"/>
    <lineage>
        <taxon>Eukaryota</taxon>
        <taxon>Metazoa</taxon>
        <taxon>Cnidaria</taxon>
        <taxon>Anthozoa</taxon>
        <taxon>Hexacorallia</taxon>
        <taxon>Actiniaria</taxon>
        <taxon>Actiniidae</taxon>
        <taxon>Actinia</taxon>
    </lineage>
</organism>
<dbReference type="PANTHER" id="PTHR22878:SF68">
    <property type="entry name" value="DYNEIN HEAVY CHAIN 6, AXONEMAL-LIKE"/>
    <property type="match status" value="1"/>
</dbReference>
<dbReference type="OrthoDB" id="5593012at2759"/>
<accession>A0A6P8I072</accession>
<dbReference type="GeneID" id="116297094"/>
<keyword evidence="3" id="KW-1185">Reference proteome</keyword>
<gene>
    <name evidence="4" type="primary">LOC116297094</name>
</gene>
<dbReference type="GO" id="GO:0051959">
    <property type="term" value="F:dynein light intermediate chain binding"/>
    <property type="evidence" value="ECO:0007669"/>
    <property type="project" value="InterPro"/>
</dbReference>
<comment type="similarity">
    <text evidence="1">Belongs to the dynein heavy chain family.</text>
</comment>
<dbReference type="InterPro" id="IPR024317">
    <property type="entry name" value="Dynein_heavy_chain_D4_dom"/>
</dbReference>
<feature type="domain" description="Dynein heavy chain AAA module D4" evidence="2">
    <location>
        <begin position="40"/>
        <end position="81"/>
    </location>
</feature>
<dbReference type="GO" id="GO:0007018">
    <property type="term" value="P:microtubule-based movement"/>
    <property type="evidence" value="ECO:0007669"/>
    <property type="project" value="InterPro"/>
</dbReference>
<dbReference type="Pfam" id="PF12780">
    <property type="entry name" value="AAA_8"/>
    <property type="match status" value="1"/>
</dbReference>
<evidence type="ECO:0000256" key="1">
    <source>
        <dbReference type="ARBA" id="ARBA00008887"/>
    </source>
</evidence>